<protein>
    <submittedName>
        <fullName evidence="1">Uncharacterized protein</fullName>
    </submittedName>
</protein>
<organism evidence="1 2">
    <name type="scientific">Cutibacterium granulosum</name>
    <dbReference type="NCBI Taxonomy" id="33011"/>
    <lineage>
        <taxon>Bacteria</taxon>
        <taxon>Bacillati</taxon>
        <taxon>Actinomycetota</taxon>
        <taxon>Actinomycetes</taxon>
        <taxon>Propionibacteriales</taxon>
        <taxon>Propionibacteriaceae</taxon>
        <taxon>Cutibacterium</taxon>
    </lineage>
</organism>
<proteinExistence type="predicted"/>
<name>A0A239WZJ3_9ACTN</name>
<dbReference type="KEGG" id="cgrn:4412665_01827"/>
<gene>
    <name evidence="1" type="ORF">SAMEA4412665_01827</name>
</gene>
<accession>A0A239WZJ3</accession>
<dbReference type="Proteomes" id="UP000215332">
    <property type="component" value="Chromosome 1"/>
</dbReference>
<reference evidence="1 2" key="1">
    <citation type="submission" date="2017-06" db="EMBL/GenBank/DDBJ databases">
        <authorList>
            <consortium name="Pathogen Informatics"/>
        </authorList>
    </citation>
    <scope>NUCLEOTIDE SEQUENCE [LARGE SCALE GENOMIC DNA]</scope>
    <source>
        <strain evidence="1 2">NCTC11865</strain>
    </source>
</reference>
<evidence type="ECO:0000313" key="2">
    <source>
        <dbReference type="Proteomes" id="UP000215332"/>
    </source>
</evidence>
<evidence type="ECO:0000313" key="1">
    <source>
        <dbReference type="EMBL" id="SNV39852.1"/>
    </source>
</evidence>
<dbReference type="AlphaFoldDB" id="A0A239WZJ3"/>
<sequence>MAAILRHLADAHQCAVEMSAMMMRPSRMTGTR</sequence>
<dbReference type="EMBL" id="LT906441">
    <property type="protein sequence ID" value="SNV39852.1"/>
    <property type="molecule type" value="Genomic_DNA"/>
</dbReference>